<protein>
    <submittedName>
        <fullName evidence="1">Uncharacterized protein</fullName>
    </submittedName>
</protein>
<accession>A0AA86SYP5</accession>
<gene>
    <name evidence="1" type="ORF">AYBTSS11_LOCUS20351</name>
</gene>
<sequence length="89" mass="10288">MLVKGEEDVRGAWLATVDQTEEVNTSLPSSLQLEELKVIEENYDHLEKHCLLCLLTFPREFCYEEKEYNSLVGWVGLVKMETAEENGEH</sequence>
<keyword evidence="2" id="KW-1185">Reference proteome</keyword>
<dbReference type="EMBL" id="OY731403">
    <property type="protein sequence ID" value="CAJ1964505.1"/>
    <property type="molecule type" value="Genomic_DNA"/>
</dbReference>
<dbReference type="Gramene" id="rna-AYBTSS11_LOCUS20351">
    <property type="protein sequence ID" value="CAJ1964505.1"/>
    <property type="gene ID" value="gene-AYBTSS11_LOCUS20351"/>
</dbReference>
<proteinExistence type="predicted"/>
<reference evidence="1" key="1">
    <citation type="submission" date="2023-10" db="EMBL/GenBank/DDBJ databases">
        <authorList>
            <person name="Domelevo Entfellner J.-B."/>
        </authorList>
    </citation>
    <scope>NUCLEOTIDE SEQUENCE</scope>
</reference>
<organism evidence="1 2">
    <name type="scientific">Sphenostylis stenocarpa</name>
    <dbReference type="NCBI Taxonomy" id="92480"/>
    <lineage>
        <taxon>Eukaryota</taxon>
        <taxon>Viridiplantae</taxon>
        <taxon>Streptophyta</taxon>
        <taxon>Embryophyta</taxon>
        <taxon>Tracheophyta</taxon>
        <taxon>Spermatophyta</taxon>
        <taxon>Magnoliopsida</taxon>
        <taxon>eudicotyledons</taxon>
        <taxon>Gunneridae</taxon>
        <taxon>Pentapetalae</taxon>
        <taxon>rosids</taxon>
        <taxon>fabids</taxon>
        <taxon>Fabales</taxon>
        <taxon>Fabaceae</taxon>
        <taxon>Papilionoideae</taxon>
        <taxon>50 kb inversion clade</taxon>
        <taxon>NPAAA clade</taxon>
        <taxon>indigoferoid/millettioid clade</taxon>
        <taxon>Phaseoleae</taxon>
        <taxon>Sphenostylis</taxon>
    </lineage>
</organism>
<evidence type="ECO:0000313" key="1">
    <source>
        <dbReference type="EMBL" id="CAJ1964505.1"/>
    </source>
</evidence>
<evidence type="ECO:0000313" key="2">
    <source>
        <dbReference type="Proteomes" id="UP001189624"/>
    </source>
</evidence>
<dbReference type="AlphaFoldDB" id="A0AA86SYP5"/>
<name>A0AA86SYP5_9FABA</name>
<dbReference type="Proteomes" id="UP001189624">
    <property type="component" value="Chromosome 6"/>
</dbReference>